<gene>
    <name evidence="5" type="ORF">SAMN05216576_109204</name>
</gene>
<protein>
    <submittedName>
        <fullName evidence="5">DNA-binding transcriptional regulator, LysR family</fullName>
    </submittedName>
</protein>
<evidence type="ECO:0000313" key="5">
    <source>
        <dbReference type="EMBL" id="SDD02849.1"/>
    </source>
</evidence>
<dbReference type="CDD" id="cd08472">
    <property type="entry name" value="PBP2_CrgA_like_3"/>
    <property type="match status" value="1"/>
</dbReference>
<proteinExistence type="inferred from homology"/>
<sequence length="301" mass="33859">MNKLELLRTFQRVTELSSFTQAAESLGLPRSTVSEQVRDLERLVDARLLHRTTRRVRPTQDGQALYERAREVLAQMDELENLFRQDAGALSGRLRVDMPTEIARRLVAPRLDEFLAQHPALEIELGCSDRRVDPLREGFDCVLRIGAIDDDSLVARPLGQLSMVNCASPAYLAEHGTPENLDDLSGHSLIHYVTAFGTRPDGFEYQRDGKLQQLPMSGRITVNNIDAYHGACIGGLGIIQAPLIGMRTHLQSGSLCRLLDDWVAPPMPVHLLHPHGRHLPRRVRAFMNWLETLLADEVDRQ</sequence>
<evidence type="ECO:0000256" key="3">
    <source>
        <dbReference type="ARBA" id="ARBA00023125"/>
    </source>
</evidence>
<dbReference type="InterPro" id="IPR058163">
    <property type="entry name" value="LysR-type_TF_proteobact-type"/>
</dbReference>
<dbReference type="PANTHER" id="PTHR30537">
    <property type="entry name" value="HTH-TYPE TRANSCRIPTIONAL REGULATOR"/>
    <property type="match status" value="1"/>
</dbReference>
<dbReference type="InterPro" id="IPR000847">
    <property type="entry name" value="LysR_HTH_N"/>
</dbReference>
<dbReference type="Gene3D" id="1.10.10.10">
    <property type="entry name" value="Winged helix-like DNA-binding domain superfamily/Winged helix DNA-binding domain"/>
    <property type="match status" value="1"/>
</dbReference>
<evidence type="ECO:0000256" key="2">
    <source>
        <dbReference type="ARBA" id="ARBA00023015"/>
    </source>
</evidence>
<dbReference type="PROSITE" id="PS50931">
    <property type="entry name" value="HTH_LYSR"/>
    <property type="match status" value="1"/>
</dbReference>
<dbReference type="InterPro" id="IPR005119">
    <property type="entry name" value="LysR_subst-bd"/>
</dbReference>
<dbReference type="PANTHER" id="PTHR30537:SF72">
    <property type="entry name" value="LYSR FAMILY TRANSCRIPTIONAL REGULATOR"/>
    <property type="match status" value="1"/>
</dbReference>
<dbReference type="GO" id="GO:0003700">
    <property type="term" value="F:DNA-binding transcription factor activity"/>
    <property type="evidence" value="ECO:0007669"/>
    <property type="project" value="InterPro"/>
</dbReference>
<keyword evidence="4" id="KW-0804">Transcription</keyword>
<dbReference type="InterPro" id="IPR036388">
    <property type="entry name" value="WH-like_DNA-bd_sf"/>
</dbReference>
<name>A0A1G6RDZ7_9GAMM</name>
<dbReference type="Pfam" id="PF03466">
    <property type="entry name" value="LysR_substrate"/>
    <property type="match status" value="1"/>
</dbReference>
<keyword evidence="6" id="KW-1185">Reference proteome</keyword>
<dbReference type="SUPFAM" id="SSF53850">
    <property type="entry name" value="Periplasmic binding protein-like II"/>
    <property type="match status" value="1"/>
</dbReference>
<dbReference type="FunFam" id="3.40.190.290:FF:000001">
    <property type="entry name" value="Transcriptional regulator, LysR family"/>
    <property type="match status" value="1"/>
</dbReference>
<dbReference type="EMBL" id="FMZQ01000009">
    <property type="protein sequence ID" value="SDD02849.1"/>
    <property type="molecule type" value="Genomic_DNA"/>
</dbReference>
<dbReference type="InterPro" id="IPR036390">
    <property type="entry name" value="WH_DNA-bd_sf"/>
</dbReference>
<evidence type="ECO:0000313" key="6">
    <source>
        <dbReference type="Proteomes" id="UP000199467"/>
    </source>
</evidence>
<accession>A0A1G6RDZ7</accession>
<keyword evidence="3 5" id="KW-0238">DNA-binding</keyword>
<evidence type="ECO:0000256" key="1">
    <source>
        <dbReference type="ARBA" id="ARBA00009437"/>
    </source>
</evidence>
<dbReference type="FunFam" id="1.10.10.10:FF:000001">
    <property type="entry name" value="LysR family transcriptional regulator"/>
    <property type="match status" value="1"/>
</dbReference>
<keyword evidence="2" id="KW-0805">Transcription regulation</keyword>
<reference evidence="6" key="1">
    <citation type="submission" date="2016-10" db="EMBL/GenBank/DDBJ databases">
        <authorList>
            <person name="Varghese N."/>
            <person name="Submissions S."/>
        </authorList>
    </citation>
    <scope>NUCLEOTIDE SEQUENCE [LARGE SCALE GENOMIC DNA]</scope>
    <source>
        <strain evidence="6">DSM 26382</strain>
    </source>
</reference>
<evidence type="ECO:0000256" key="4">
    <source>
        <dbReference type="ARBA" id="ARBA00023163"/>
    </source>
</evidence>
<dbReference type="Proteomes" id="UP000199467">
    <property type="component" value="Unassembled WGS sequence"/>
</dbReference>
<comment type="similarity">
    <text evidence="1">Belongs to the LysR transcriptional regulatory family.</text>
</comment>
<dbReference type="GO" id="GO:0006351">
    <property type="term" value="P:DNA-templated transcription"/>
    <property type="evidence" value="ECO:0007669"/>
    <property type="project" value="TreeGrafter"/>
</dbReference>
<dbReference type="Pfam" id="PF00126">
    <property type="entry name" value="HTH_1"/>
    <property type="match status" value="1"/>
</dbReference>
<dbReference type="Gene3D" id="3.40.190.290">
    <property type="match status" value="1"/>
</dbReference>
<organism evidence="5 6">
    <name type="scientific">Ectopseudomonas chengduensis</name>
    <dbReference type="NCBI Taxonomy" id="489632"/>
    <lineage>
        <taxon>Bacteria</taxon>
        <taxon>Pseudomonadati</taxon>
        <taxon>Pseudomonadota</taxon>
        <taxon>Gammaproteobacteria</taxon>
        <taxon>Pseudomonadales</taxon>
        <taxon>Pseudomonadaceae</taxon>
        <taxon>Ectopseudomonas</taxon>
    </lineage>
</organism>
<dbReference type="AlphaFoldDB" id="A0A1G6RDZ7"/>
<dbReference type="SUPFAM" id="SSF46785">
    <property type="entry name" value="Winged helix' DNA-binding domain"/>
    <property type="match status" value="1"/>
</dbReference>
<dbReference type="GO" id="GO:0043565">
    <property type="term" value="F:sequence-specific DNA binding"/>
    <property type="evidence" value="ECO:0007669"/>
    <property type="project" value="TreeGrafter"/>
</dbReference>
<dbReference type="RefSeq" id="WP_017677692.1">
    <property type="nucleotide sequence ID" value="NZ_FMZQ01000009.1"/>
</dbReference>